<dbReference type="EMBL" id="DWXZ01000210">
    <property type="protein sequence ID" value="HJB38349.1"/>
    <property type="molecule type" value="Genomic_DNA"/>
</dbReference>
<reference evidence="2" key="1">
    <citation type="journal article" date="2021" name="PeerJ">
        <title>Extensive microbial diversity within the chicken gut microbiome revealed by metagenomics and culture.</title>
        <authorList>
            <person name="Gilroy R."/>
            <person name="Ravi A."/>
            <person name="Getino M."/>
            <person name="Pursley I."/>
            <person name="Horton D.L."/>
            <person name="Alikhan N.F."/>
            <person name="Baker D."/>
            <person name="Gharbi K."/>
            <person name="Hall N."/>
            <person name="Watson M."/>
            <person name="Adriaenssens E.M."/>
            <person name="Foster-Nyarko E."/>
            <person name="Jarju S."/>
            <person name="Secka A."/>
            <person name="Antonio M."/>
            <person name="Oren A."/>
            <person name="Chaudhuri R.R."/>
            <person name="La Ragione R."/>
            <person name="Hildebrand F."/>
            <person name="Pallen M.J."/>
        </authorList>
    </citation>
    <scope>NUCLEOTIDE SEQUENCE</scope>
    <source>
        <strain evidence="2">ChiBcolR8-3208</strain>
    </source>
</reference>
<comment type="caution">
    <text evidence="2">The sequence shown here is derived from an EMBL/GenBank/DDBJ whole genome shotgun (WGS) entry which is preliminary data.</text>
</comment>
<evidence type="ECO:0000256" key="1">
    <source>
        <dbReference type="SAM" id="MobiDB-lite"/>
    </source>
</evidence>
<dbReference type="SUPFAM" id="SSF46785">
    <property type="entry name" value="Winged helix' DNA-binding domain"/>
    <property type="match status" value="1"/>
</dbReference>
<dbReference type="Proteomes" id="UP000824214">
    <property type="component" value="Unassembled WGS sequence"/>
</dbReference>
<protein>
    <submittedName>
        <fullName evidence="2">WYL domain-containing protein</fullName>
    </submittedName>
</protein>
<organism evidence="2 3">
    <name type="scientific">Candidatus Acutalibacter ornithocaccae</name>
    <dbReference type="NCBI Taxonomy" id="2838416"/>
    <lineage>
        <taxon>Bacteria</taxon>
        <taxon>Bacillati</taxon>
        <taxon>Bacillota</taxon>
        <taxon>Clostridia</taxon>
        <taxon>Eubacteriales</taxon>
        <taxon>Acutalibacteraceae</taxon>
        <taxon>Acutalibacter</taxon>
    </lineage>
</organism>
<dbReference type="InterPro" id="IPR036390">
    <property type="entry name" value="WH_DNA-bd_sf"/>
</dbReference>
<dbReference type="AlphaFoldDB" id="A0A9D2M011"/>
<evidence type="ECO:0000313" key="3">
    <source>
        <dbReference type="Proteomes" id="UP000824214"/>
    </source>
</evidence>
<evidence type="ECO:0000313" key="2">
    <source>
        <dbReference type="EMBL" id="HJB38349.1"/>
    </source>
</evidence>
<sequence length="316" mass="35104">MPNVSEKKLKLLYIAQLLLEKTDEDHAVTLPQMLEMLEAKGIPAERKSLYDDLETLRRFGFPIETRKSRTFAYYLSQRTFSPGDVALLAEAVRQAPGLSPRKVSQLLKKLGTLCSQYQAQALLSGGPVEEPPAQEETVPEPAAPSPEELLRRAIQRGVQVAFQAVTWELASTGMALRQEEAVTASPWWLYCQDGALWLLATDTATAQARRFPLNQVSQVRLLPQAREGEEFLPAVEKFTLEFPQELLPQVASRFDGALALEHLGKARLRATGKAPLDGEFFGWLFSMGNTVRLTSPKPAAEQLREQAKAVGKAYKS</sequence>
<proteinExistence type="predicted"/>
<accession>A0A9D2M011</accession>
<gene>
    <name evidence="2" type="ORF">H9942_09845</name>
</gene>
<feature type="region of interest" description="Disordered" evidence="1">
    <location>
        <begin position="125"/>
        <end position="144"/>
    </location>
</feature>
<name>A0A9D2M011_9FIRM</name>
<reference evidence="2" key="2">
    <citation type="submission" date="2021-04" db="EMBL/GenBank/DDBJ databases">
        <authorList>
            <person name="Gilroy R."/>
        </authorList>
    </citation>
    <scope>NUCLEOTIDE SEQUENCE</scope>
    <source>
        <strain evidence="2">ChiBcolR8-3208</strain>
    </source>
</reference>